<sequence length="243" mass="26849">MASSPYIIGESSPFLKRVLIPFWVLRIIILIVEVGIYSLLVVALIAKKDEIKDDLKDEYNTSLGWSAALAIALICVLIFLVCLILDIVCIIKRARRTLSPPFFLGVNIGQTVFFTINFILSLIGARSSPIGIIVAIIIFLSFFGMLIYAGVVYHHYRKGTLRGRYIPAPNPAQNLETGQQYATGLEPPTAYPPETTGVMVQTTEYTSQVYTAPMYMQPQPYVRAADGLEAAAAIRNTTNKITL</sequence>
<evidence type="ECO:0000313" key="2">
    <source>
        <dbReference type="EMBL" id="EGS22341.1"/>
    </source>
</evidence>
<dbReference type="RefSeq" id="XP_006692360.1">
    <property type="nucleotide sequence ID" value="XM_006692297.1"/>
</dbReference>
<gene>
    <name evidence="2" type="ORF">CTHT_0018650</name>
</gene>
<name>G0S2V8_CHATD</name>
<keyword evidence="1" id="KW-0812">Transmembrane</keyword>
<keyword evidence="1" id="KW-1133">Transmembrane helix</keyword>
<dbReference type="Proteomes" id="UP000008066">
    <property type="component" value="Unassembled WGS sequence"/>
</dbReference>
<keyword evidence="3" id="KW-1185">Reference proteome</keyword>
<dbReference type="KEGG" id="cthr:CTHT_0018650"/>
<dbReference type="HOGENOM" id="CLU_095788_0_0_1"/>
<proteinExistence type="predicted"/>
<keyword evidence="1" id="KW-0472">Membrane</keyword>
<feature type="transmembrane region" description="Helical" evidence="1">
    <location>
        <begin position="65"/>
        <end position="90"/>
    </location>
</feature>
<dbReference type="OrthoDB" id="5211263at2759"/>
<feature type="transmembrane region" description="Helical" evidence="1">
    <location>
        <begin position="23"/>
        <end position="45"/>
    </location>
</feature>
<reference evidence="2 3" key="1">
    <citation type="journal article" date="2011" name="Cell">
        <title>Insight into structure and assembly of the nuclear pore complex by utilizing the genome of a eukaryotic thermophile.</title>
        <authorList>
            <person name="Amlacher S."/>
            <person name="Sarges P."/>
            <person name="Flemming D."/>
            <person name="van Noort V."/>
            <person name="Kunze R."/>
            <person name="Devos D.P."/>
            <person name="Arumugam M."/>
            <person name="Bork P."/>
            <person name="Hurt E."/>
        </authorList>
    </citation>
    <scope>NUCLEOTIDE SEQUENCE [LARGE SCALE GENOMIC DNA]</scope>
    <source>
        <strain evidence="3">DSM 1495 / CBS 144.50 / IMI 039719</strain>
    </source>
</reference>
<evidence type="ECO:0000256" key="1">
    <source>
        <dbReference type="SAM" id="Phobius"/>
    </source>
</evidence>
<dbReference type="AlphaFoldDB" id="G0S2V8"/>
<feature type="transmembrane region" description="Helical" evidence="1">
    <location>
        <begin position="130"/>
        <end position="153"/>
    </location>
</feature>
<dbReference type="EMBL" id="GL988040">
    <property type="protein sequence ID" value="EGS22341.1"/>
    <property type="molecule type" value="Genomic_DNA"/>
</dbReference>
<evidence type="ECO:0000313" key="3">
    <source>
        <dbReference type="Proteomes" id="UP000008066"/>
    </source>
</evidence>
<dbReference type="OMA" id="QNTAYHS"/>
<accession>G0S2V8</accession>
<dbReference type="eggNOG" id="ENOG502SH37">
    <property type="taxonomic scope" value="Eukaryota"/>
</dbReference>
<feature type="transmembrane region" description="Helical" evidence="1">
    <location>
        <begin position="102"/>
        <end position="124"/>
    </location>
</feature>
<dbReference type="GeneID" id="18255903"/>
<organism evidence="3">
    <name type="scientific">Chaetomium thermophilum (strain DSM 1495 / CBS 144.50 / IMI 039719)</name>
    <name type="common">Thermochaetoides thermophila</name>
    <dbReference type="NCBI Taxonomy" id="759272"/>
    <lineage>
        <taxon>Eukaryota</taxon>
        <taxon>Fungi</taxon>
        <taxon>Dikarya</taxon>
        <taxon>Ascomycota</taxon>
        <taxon>Pezizomycotina</taxon>
        <taxon>Sordariomycetes</taxon>
        <taxon>Sordariomycetidae</taxon>
        <taxon>Sordariales</taxon>
        <taxon>Chaetomiaceae</taxon>
        <taxon>Thermochaetoides</taxon>
    </lineage>
</organism>
<protein>
    <submittedName>
        <fullName evidence="2">Uncharacterized protein</fullName>
    </submittedName>
</protein>